<keyword evidence="4" id="KW-1185">Reference proteome</keyword>
<dbReference type="EMBL" id="JBFOCI010000011">
    <property type="protein sequence ID" value="MEW9808743.1"/>
    <property type="molecule type" value="Genomic_DNA"/>
</dbReference>
<dbReference type="SUPFAM" id="SSF52833">
    <property type="entry name" value="Thioredoxin-like"/>
    <property type="match status" value="1"/>
</dbReference>
<protein>
    <submittedName>
        <fullName evidence="3">Thioredoxin family protein</fullName>
    </submittedName>
</protein>
<dbReference type="Pfam" id="PF00085">
    <property type="entry name" value="Thioredoxin"/>
    <property type="match status" value="1"/>
</dbReference>
<organism evidence="3 4">
    <name type="scientific">Mesorhizobium marinum</name>
    <dbReference type="NCBI Taxonomy" id="3228790"/>
    <lineage>
        <taxon>Bacteria</taxon>
        <taxon>Pseudomonadati</taxon>
        <taxon>Pseudomonadota</taxon>
        <taxon>Alphaproteobacteria</taxon>
        <taxon>Hyphomicrobiales</taxon>
        <taxon>Phyllobacteriaceae</taxon>
        <taxon>Mesorhizobium</taxon>
    </lineage>
</organism>
<feature type="signal peptide" evidence="1">
    <location>
        <begin position="1"/>
        <end position="23"/>
    </location>
</feature>
<name>A0ABV3R7M8_9HYPH</name>
<dbReference type="CDD" id="cd02947">
    <property type="entry name" value="TRX_family"/>
    <property type="match status" value="1"/>
</dbReference>
<evidence type="ECO:0000313" key="3">
    <source>
        <dbReference type="EMBL" id="MEW9808743.1"/>
    </source>
</evidence>
<proteinExistence type="predicted"/>
<comment type="caution">
    <text evidence="3">The sequence shown here is derived from an EMBL/GenBank/DDBJ whole genome shotgun (WGS) entry which is preliminary data.</text>
</comment>
<evidence type="ECO:0000256" key="1">
    <source>
        <dbReference type="SAM" id="SignalP"/>
    </source>
</evidence>
<dbReference type="InterPro" id="IPR013766">
    <property type="entry name" value="Thioredoxin_domain"/>
</dbReference>
<dbReference type="Gene3D" id="3.40.30.10">
    <property type="entry name" value="Glutaredoxin"/>
    <property type="match status" value="1"/>
</dbReference>
<sequence length="134" mass="14599">MIRRTFILGLAASAVIPAMPALAAGGFVDYRPGVIEKALAAGKTVFVDYAATWCTTCKAQSRVLAQLMKENPAYAQSMTFVRVDWDDYGNQPVARDRNIPRRSTLLVLRGDRELGRIVAGTSKAEIKALLDKGL</sequence>
<evidence type="ECO:0000259" key="2">
    <source>
        <dbReference type="PROSITE" id="PS51352"/>
    </source>
</evidence>
<dbReference type="PROSITE" id="PS51352">
    <property type="entry name" value="THIOREDOXIN_2"/>
    <property type="match status" value="1"/>
</dbReference>
<feature type="chain" id="PRO_5047498196" evidence="1">
    <location>
        <begin position="24"/>
        <end position="134"/>
    </location>
</feature>
<evidence type="ECO:0000313" key="4">
    <source>
        <dbReference type="Proteomes" id="UP001556196"/>
    </source>
</evidence>
<gene>
    <name evidence="3" type="ORF">ABUE31_22370</name>
</gene>
<dbReference type="RefSeq" id="WP_367725987.1">
    <property type="nucleotide sequence ID" value="NZ_JBFOCI010000011.1"/>
</dbReference>
<reference evidence="3 4" key="1">
    <citation type="submission" date="2024-06" db="EMBL/GenBank/DDBJ databases">
        <authorList>
            <person name="Tuo L."/>
        </authorList>
    </citation>
    <scope>NUCLEOTIDE SEQUENCE [LARGE SCALE GENOMIC DNA]</scope>
    <source>
        <strain evidence="3 4">ZMM04-5</strain>
    </source>
</reference>
<feature type="domain" description="Thioredoxin" evidence="2">
    <location>
        <begin position="10"/>
        <end position="134"/>
    </location>
</feature>
<dbReference type="InterPro" id="IPR036249">
    <property type="entry name" value="Thioredoxin-like_sf"/>
</dbReference>
<accession>A0ABV3R7M8</accession>
<keyword evidence="1" id="KW-0732">Signal</keyword>
<dbReference type="Proteomes" id="UP001556196">
    <property type="component" value="Unassembled WGS sequence"/>
</dbReference>